<keyword evidence="2" id="KW-0732">Signal</keyword>
<feature type="domain" description="SGNH hydrolase-type esterase" evidence="4">
    <location>
        <begin position="292"/>
        <end position="465"/>
    </location>
</feature>
<dbReference type="Gene3D" id="3.40.50.1110">
    <property type="entry name" value="SGNH hydrolase"/>
    <property type="match status" value="1"/>
</dbReference>
<protein>
    <submittedName>
        <fullName evidence="5">Acetylxylan esterase AxeA1</fullName>
        <ecNumber evidence="5">3.1.1.72</ecNumber>
    </submittedName>
</protein>
<dbReference type="GO" id="GO:0046555">
    <property type="term" value="F:acetylxylan esterase activity"/>
    <property type="evidence" value="ECO:0007669"/>
    <property type="project" value="UniProtKB-EC"/>
</dbReference>
<dbReference type="Pfam" id="PF07859">
    <property type="entry name" value="Abhydrolase_3"/>
    <property type="match status" value="1"/>
</dbReference>
<organism evidence="5 6">
    <name type="scientific">Hallella faecis</name>
    <dbReference type="NCBI Taxonomy" id="2841596"/>
    <lineage>
        <taxon>Bacteria</taxon>
        <taxon>Pseudomonadati</taxon>
        <taxon>Bacteroidota</taxon>
        <taxon>Bacteroidia</taxon>
        <taxon>Bacteroidales</taxon>
        <taxon>Prevotellaceae</taxon>
        <taxon>Hallella</taxon>
    </lineage>
</organism>
<dbReference type="Gene3D" id="3.40.50.1820">
    <property type="entry name" value="alpha/beta hydrolase"/>
    <property type="match status" value="1"/>
</dbReference>
<dbReference type="PANTHER" id="PTHR48081:SF6">
    <property type="entry name" value="PEPTIDASE S9 PROLYL OLIGOPEPTIDASE CATALYTIC DOMAIN-CONTAINING PROTEIN"/>
    <property type="match status" value="1"/>
</dbReference>
<keyword evidence="6" id="KW-1185">Reference proteome</keyword>
<evidence type="ECO:0000259" key="4">
    <source>
        <dbReference type="Pfam" id="PF13472"/>
    </source>
</evidence>
<dbReference type="Proteomes" id="UP001487296">
    <property type="component" value="Unassembled WGS sequence"/>
</dbReference>
<dbReference type="Pfam" id="PF13472">
    <property type="entry name" value="Lipase_GDSL_2"/>
    <property type="match status" value="1"/>
</dbReference>
<dbReference type="InterPro" id="IPR050029">
    <property type="entry name" value="AxeA1"/>
</dbReference>
<evidence type="ECO:0000313" key="5">
    <source>
        <dbReference type="EMBL" id="MEQ2487160.1"/>
    </source>
</evidence>
<keyword evidence="1 5" id="KW-0378">Hydrolase</keyword>
<dbReference type="EC" id="3.1.1.72" evidence="5"/>
<dbReference type="InterPro" id="IPR013830">
    <property type="entry name" value="SGNH_hydro"/>
</dbReference>
<reference evidence="5 6" key="1">
    <citation type="submission" date="2024-04" db="EMBL/GenBank/DDBJ databases">
        <title>Human intestinal bacterial collection.</title>
        <authorList>
            <person name="Pauvert C."/>
            <person name="Hitch T.C.A."/>
            <person name="Clavel T."/>
        </authorList>
    </citation>
    <scope>NUCLEOTIDE SEQUENCE [LARGE SCALE GENOMIC DNA]</scope>
    <source>
        <strain evidence="5 6">CLA-AA-H145</strain>
    </source>
</reference>
<dbReference type="SUPFAM" id="SSF52266">
    <property type="entry name" value="SGNH hydrolase"/>
    <property type="match status" value="1"/>
</dbReference>
<feature type="domain" description="Alpha/beta hydrolase fold-3" evidence="3">
    <location>
        <begin position="67"/>
        <end position="257"/>
    </location>
</feature>
<name>A0ABV1FRW5_9BACT</name>
<dbReference type="EMBL" id="JBBNFP010000034">
    <property type="protein sequence ID" value="MEQ2487160.1"/>
    <property type="molecule type" value="Genomic_DNA"/>
</dbReference>
<feature type="chain" id="PRO_5046514010" evidence="2">
    <location>
        <begin position="21"/>
        <end position="479"/>
    </location>
</feature>
<proteinExistence type="predicted"/>
<gene>
    <name evidence="5" type="primary">axeA1</name>
    <name evidence="5" type="ORF">AAAT34_08865</name>
</gene>
<dbReference type="InterPro" id="IPR029058">
    <property type="entry name" value="AB_hydrolase_fold"/>
</dbReference>
<sequence>MKHILSLLTMALCLSCTARTAPSKMVSATASAAATPTARHFVITFAEGARLTAYLPAQPSGRAIVDLPGGGYSHLAVDHEGHQWADWMNRQGIAFFVLEYRMPKGDRTIPLTDACRAMTTVRDSATAWRVNPYDVGIMGFSAGGHLASAVSTHAPWAARPNFSILFYPVVSMDERVTHKGSCANFLGAEGMKDQRLIRQWSNDACVRRHLTPPACVILSTDDRVVPPVTNGVAYYSAMRRAGNNCALYAYPSGGHGYGIRKNFAFHEQMLGDLKAWLATIAAPREQALRVACIGNSITDGMGIDMSEVYGYPAVLQRLLGKNYNVKNFGVSARTLMNKGDLPYMKEQAWVDAQAFLPNIVVIKLGTNDSKDYNWIHGADYGADLQKMVDTLRALPSKPQIYVCSPIPAARIWGISDSVIVNGEIPAIKRVVKKNKLAYIDLHTEFKPTEGLMQRDGIHPTDKGAAQLAKIIAAHIHTQK</sequence>
<dbReference type="NCBIfam" id="NF042968">
    <property type="entry name" value="AcxylEst_AxeA1"/>
    <property type="match status" value="1"/>
</dbReference>
<dbReference type="InterPro" id="IPR050300">
    <property type="entry name" value="GDXG_lipolytic_enzyme"/>
</dbReference>
<dbReference type="PANTHER" id="PTHR48081">
    <property type="entry name" value="AB HYDROLASE SUPERFAMILY PROTEIN C4A8.06C"/>
    <property type="match status" value="1"/>
</dbReference>
<accession>A0ABV1FRW5</accession>
<feature type="signal peptide" evidence="2">
    <location>
        <begin position="1"/>
        <end position="20"/>
    </location>
</feature>
<evidence type="ECO:0000256" key="2">
    <source>
        <dbReference type="SAM" id="SignalP"/>
    </source>
</evidence>
<dbReference type="RefSeq" id="WP_215760199.1">
    <property type="nucleotide sequence ID" value="NZ_JAHKBE010000033.1"/>
</dbReference>
<evidence type="ECO:0000313" key="6">
    <source>
        <dbReference type="Proteomes" id="UP001487296"/>
    </source>
</evidence>
<evidence type="ECO:0000259" key="3">
    <source>
        <dbReference type="Pfam" id="PF07859"/>
    </source>
</evidence>
<comment type="caution">
    <text evidence="5">The sequence shown here is derived from an EMBL/GenBank/DDBJ whole genome shotgun (WGS) entry which is preliminary data.</text>
</comment>
<dbReference type="InterPro" id="IPR013094">
    <property type="entry name" value="AB_hydrolase_3"/>
</dbReference>
<evidence type="ECO:0000256" key="1">
    <source>
        <dbReference type="ARBA" id="ARBA00022801"/>
    </source>
</evidence>
<dbReference type="SUPFAM" id="SSF53474">
    <property type="entry name" value="alpha/beta-Hydrolases"/>
    <property type="match status" value="1"/>
</dbReference>
<dbReference type="InterPro" id="IPR036514">
    <property type="entry name" value="SGNH_hydro_sf"/>
</dbReference>